<name>A0AAV7MCB4_PLEWA</name>
<evidence type="ECO:0000313" key="2">
    <source>
        <dbReference type="EMBL" id="KAJ1097760.1"/>
    </source>
</evidence>
<dbReference type="EMBL" id="JANPWB010000014">
    <property type="protein sequence ID" value="KAJ1097760.1"/>
    <property type="molecule type" value="Genomic_DNA"/>
</dbReference>
<evidence type="ECO:0000313" key="3">
    <source>
        <dbReference type="Proteomes" id="UP001066276"/>
    </source>
</evidence>
<protein>
    <submittedName>
        <fullName evidence="2">Uncharacterized protein</fullName>
    </submittedName>
</protein>
<evidence type="ECO:0000256" key="1">
    <source>
        <dbReference type="SAM" id="MobiDB-lite"/>
    </source>
</evidence>
<keyword evidence="3" id="KW-1185">Reference proteome</keyword>
<proteinExistence type="predicted"/>
<sequence>MGAALDHSAPMDGGAACAPSPHPSAWPLALQLSDGAVRALEDGRPAGPSQRVSRPAGPVDTGVGVLTAWAGRQGYTGAPLRCVAWADRA</sequence>
<dbReference type="Proteomes" id="UP001066276">
    <property type="component" value="Chromosome 10"/>
</dbReference>
<feature type="region of interest" description="Disordered" evidence="1">
    <location>
        <begin position="1"/>
        <end position="24"/>
    </location>
</feature>
<reference evidence="2" key="1">
    <citation type="journal article" date="2022" name="bioRxiv">
        <title>Sequencing and chromosome-scale assembly of the giantPleurodeles waltlgenome.</title>
        <authorList>
            <person name="Brown T."/>
            <person name="Elewa A."/>
            <person name="Iarovenko S."/>
            <person name="Subramanian E."/>
            <person name="Araus A.J."/>
            <person name="Petzold A."/>
            <person name="Susuki M."/>
            <person name="Suzuki K.-i.T."/>
            <person name="Hayashi T."/>
            <person name="Toyoda A."/>
            <person name="Oliveira C."/>
            <person name="Osipova E."/>
            <person name="Leigh N.D."/>
            <person name="Simon A."/>
            <person name="Yun M.H."/>
        </authorList>
    </citation>
    <scope>NUCLEOTIDE SEQUENCE</scope>
    <source>
        <strain evidence="2">20211129_DDA</strain>
        <tissue evidence="2">Liver</tissue>
    </source>
</reference>
<comment type="caution">
    <text evidence="2">The sequence shown here is derived from an EMBL/GenBank/DDBJ whole genome shotgun (WGS) entry which is preliminary data.</text>
</comment>
<gene>
    <name evidence="2" type="ORF">NDU88_002877</name>
</gene>
<accession>A0AAV7MCB4</accession>
<organism evidence="2 3">
    <name type="scientific">Pleurodeles waltl</name>
    <name type="common">Iberian ribbed newt</name>
    <dbReference type="NCBI Taxonomy" id="8319"/>
    <lineage>
        <taxon>Eukaryota</taxon>
        <taxon>Metazoa</taxon>
        <taxon>Chordata</taxon>
        <taxon>Craniata</taxon>
        <taxon>Vertebrata</taxon>
        <taxon>Euteleostomi</taxon>
        <taxon>Amphibia</taxon>
        <taxon>Batrachia</taxon>
        <taxon>Caudata</taxon>
        <taxon>Salamandroidea</taxon>
        <taxon>Salamandridae</taxon>
        <taxon>Pleurodelinae</taxon>
        <taxon>Pleurodeles</taxon>
    </lineage>
</organism>
<feature type="region of interest" description="Disordered" evidence="1">
    <location>
        <begin position="40"/>
        <end position="60"/>
    </location>
</feature>
<dbReference type="AlphaFoldDB" id="A0AAV7MCB4"/>